<dbReference type="InterPro" id="IPR014915">
    <property type="entry name" value="Phage_TLS_TfmB"/>
</dbReference>
<protein>
    <submittedName>
        <fullName evidence="1">DUF1799 domain-containing protein</fullName>
    </submittedName>
</protein>
<dbReference type="Pfam" id="PF08809">
    <property type="entry name" value="DUF1799"/>
    <property type="match status" value="1"/>
</dbReference>
<name>A0A7Z2ZUU3_9BURK</name>
<sequence length="117" mass="13280">MDDDLAVLGIAVPEQAKWAGEDDEAEDFEIYAENAQSVSVFTSMATQWQWTGGMESHRSGLNHAVLFMHMDKVGVSRKRKRRFEVMADVQVMERAALDVWHEAAAARQEEQRRKAGK</sequence>
<proteinExistence type="predicted"/>
<dbReference type="AlphaFoldDB" id="A0A7Z2ZUU3"/>
<evidence type="ECO:0000313" key="2">
    <source>
        <dbReference type="Proteomes" id="UP000502415"/>
    </source>
</evidence>
<gene>
    <name evidence="1" type="ORF">HH212_26150</name>
</gene>
<keyword evidence="2" id="KW-1185">Reference proteome</keyword>
<organism evidence="1 2">
    <name type="scientific">Massilia forsythiae</name>
    <dbReference type="NCBI Taxonomy" id="2728020"/>
    <lineage>
        <taxon>Bacteria</taxon>
        <taxon>Pseudomonadati</taxon>
        <taxon>Pseudomonadota</taxon>
        <taxon>Betaproteobacteria</taxon>
        <taxon>Burkholderiales</taxon>
        <taxon>Oxalobacteraceae</taxon>
        <taxon>Telluria group</taxon>
        <taxon>Massilia</taxon>
    </lineage>
</organism>
<dbReference type="EMBL" id="CP051685">
    <property type="protein sequence ID" value="QJE03041.1"/>
    <property type="molecule type" value="Genomic_DNA"/>
</dbReference>
<reference evidence="1 2" key="1">
    <citation type="submission" date="2020-04" db="EMBL/GenBank/DDBJ databases">
        <title>Genome sequencing of novel species.</title>
        <authorList>
            <person name="Heo J."/>
            <person name="Kim S.-J."/>
            <person name="Kim J.-S."/>
            <person name="Hong S.-B."/>
            <person name="Kwon S.-W."/>
        </authorList>
    </citation>
    <scope>NUCLEOTIDE SEQUENCE [LARGE SCALE GENOMIC DNA]</scope>
    <source>
        <strain evidence="1 2">GN2-R2</strain>
    </source>
</reference>
<accession>A0A7Z2ZUU3</accession>
<dbReference type="KEGG" id="mfy:HH212_26150"/>
<dbReference type="Proteomes" id="UP000502415">
    <property type="component" value="Chromosome"/>
</dbReference>
<evidence type="ECO:0000313" key="1">
    <source>
        <dbReference type="EMBL" id="QJE03041.1"/>
    </source>
</evidence>
<dbReference type="RefSeq" id="WP_170205122.1">
    <property type="nucleotide sequence ID" value="NZ_CP051685.1"/>
</dbReference>